<dbReference type="CDD" id="cd16992">
    <property type="entry name" value="ENTH_Ent3"/>
    <property type="match status" value="1"/>
</dbReference>
<keyword evidence="4" id="KW-1185">Reference proteome</keyword>
<accession>A0AAJ5YSN6</accession>
<dbReference type="InterPro" id="IPR013809">
    <property type="entry name" value="ENTH"/>
</dbReference>
<dbReference type="PANTHER" id="PTHR12276:SF45">
    <property type="entry name" value="CLATHRIN INTERACTOR 1"/>
    <property type="match status" value="1"/>
</dbReference>
<dbReference type="Proteomes" id="UP001219567">
    <property type="component" value="Chromosome 1"/>
</dbReference>
<feature type="domain" description="ENTH" evidence="2">
    <location>
        <begin position="4"/>
        <end position="133"/>
    </location>
</feature>
<feature type="region of interest" description="Disordered" evidence="1">
    <location>
        <begin position="179"/>
        <end position="231"/>
    </location>
</feature>
<feature type="compositionally biased region" description="Low complexity" evidence="1">
    <location>
        <begin position="316"/>
        <end position="330"/>
    </location>
</feature>
<dbReference type="InterPro" id="IPR008942">
    <property type="entry name" value="ENTH_VHS"/>
</dbReference>
<dbReference type="PANTHER" id="PTHR12276">
    <property type="entry name" value="EPSIN/ENT-RELATED"/>
    <property type="match status" value="1"/>
</dbReference>
<dbReference type="EMBL" id="CP119943">
    <property type="protein sequence ID" value="WFC98061.1"/>
    <property type="molecule type" value="Genomic_DNA"/>
</dbReference>
<evidence type="ECO:0000256" key="1">
    <source>
        <dbReference type="SAM" id="MobiDB-lite"/>
    </source>
</evidence>
<evidence type="ECO:0000313" key="3">
    <source>
        <dbReference type="EMBL" id="WFC98061.1"/>
    </source>
</evidence>
<dbReference type="GO" id="GO:0005829">
    <property type="term" value="C:cytosol"/>
    <property type="evidence" value="ECO:0007669"/>
    <property type="project" value="GOC"/>
</dbReference>
<dbReference type="GO" id="GO:0006897">
    <property type="term" value="P:endocytosis"/>
    <property type="evidence" value="ECO:0007669"/>
    <property type="project" value="TreeGrafter"/>
</dbReference>
<dbReference type="GO" id="GO:0005543">
    <property type="term" value="F:phospholipid binding"/>
    <property type="evidence" value="ECO:0007669"/>
    <property type="project" value="TreeGrafter"/>
</dbReference>
<dbReference type="AlphaFoldDB" id="A0AAJ5YSN6"/>
<evidence type="ECO:0000259" key="2">
    <source>
        <dbReference type="PROSITE" id="PS50942"/>
    </source>
</evidence>
<feature type="compositionally biased region" description="Polar residues" evidence="1">
    <location>
        <begin position="288"/>
        <end position="315"/>
    </location>
</feature>
<dbReference type="Pfam" id="PF01417">
    <property type="entry name" value="ENTH"/>
    <property type="match status" value="1"/>
</dbReference>
<dbReference type="GO" id="GO:0030276">
    <property type="term" value="F:clathrin binding"/>
    <property type="evidence" value="ECO:0007669"/>
    <property type="project" value="TreeGrafter"/>
</dbReference>
<organism evidence="3 4">
    <name type="scientific">Malassezia yamatoensis</name>
    <dbReference type="NCBI Taxonomy" id="253288"/>
    <lineage>
        <taxon>Eukaryota</taxon>
        <taxon>Fungi</taxon>
        <taxon>Dikarya</taxon>
        <taxon>Basidiomycota</taxon>
        <taxon>Ustilaginomycotina</taxon>
        <taxon>Malasseziomycetes</taxon>
        <taxon>Malasseziales</taxon>
        <taxon>Malasseziaceae</taxon>
        <taxon>Malassezia</taxon>
    </lineage>
</organism>
<reference evidence="3 4" key="1">
    <citation type="submission" date="2023-03" db="EMBL/GenBank/DDBJ databases">
        <title>Mating type loci evolution in Malassezia.</title>
        <authorList>
            <person name="Coelho M.A."/>
        </authorList>
    </citation>
    <scope>NUCLEOTIDE SEQUENCE [LARGE SCALE GENOMIC DNA]</scope>
    <source>
        <strain evidence="3 4">CBS 9725</strain>
    </source>
</reference>
<dbReference type="GO" id="GO:0005886">
    <property type="term" value="C:plasma membrane"/>
    <property type="evidence" value="ECO:0007669"/>
    <property type="project" value="TreeGrafter"/>
</dbReference>
<evidence type="ECO:0000313" key="4">
    <source>
        <dbReference type="Proteomes" id="UP001219567"/>
    </source>
</evidence>
<proteinExistence type="predicted"/>
<feature type="region of interest" description="Disordered" evidence="1">
    <location>
        <begin position="283"/>
        <end position="386"/>
    </location>
</feature>
<protein>
    <submittedName>
        <fullName evidence="3">Epsin-3, clathrin recruitment and traffic between the Golgi and endosome</fullName>
    </submittedName>
</protein>
<dbReference type="GO" id="GO:0006895">
    <property type="term" value="P:Golgi to endosome transport"/>
    <property type="evidence" value="ECO:0007669"/>
    <property type="project" value="TreeGrafter"/>
</dbReference>
<gene>
    <name evidence="3" type="primary">ENT3</name>
    <name evidence="3" type="ORF">MYAM1_000783</name>
</gene>
<dbReference type="Gene3D" id="1.25.40.90">
    <property type="match status" value="1"/>
</dbReference>
<sequence length="386" mass="41795">MAKNYALNISEIEAKVREATNDDPWGASSTLMQEIAQAHDFNEIMPTIFRRFMEKEARDWRQIYKALQLLEYIVKHGSERVVDEARSHLSTIKILRNFHYIDEKGKDQGINDVELIRSERRKARANRTKYQGTGNSDFVPGSGGGRYGGFSSDAYHAGGATSYTGSSSYAENAHQAEYDEYDAGEDERESRTSSSTAARKTPVTKSQPVVEDLFDFNDGDTTTNTKSNQSNTAVAEDFDDFQSAPTTTPNFAPEVAIAKQTTSTSASQTKPAGANLFDFLEDAPSKPAATQSNPATYSPNLSGTSAKPSNINKSSTVVPTAATKPSTASTFDDLWATSRGKAAGPDDKGKKSMAQLAKDQTSSSVWGGSSSSAKSSGQSKDLFDLL</sequence>
<dbReference type="SMART" id="SM00273">
    <property type="entry name" value="ENTH"/>
    <property type="match status" value="1"/>
</dbReference>
<name>A0AAJ5YSN6_9BASI</name>
<dbReference type="SUPFAM" id="SSF48464">
    <property type="entry name" value="ENTH/VHS domain"/>
    <property type="match status" value="1"/>
</dbReference>
<dbReference type="FunFam" id="1.25.40.90:FF:000006">
    <property type="entry name" value="Clathrin interactor 1"/>
    <property type="match status" value="1"/>
</dbReference>
<feature type="compositionally biased region" description="Low complexity" evidence="1">
    <location>
        <begin position="219"/>
        <end position="231"/>
    </location>
</feature>
<dbReference type="GO" id="GO:0030125">
    <property type="term" value="C:clathrin vesicle coat"/>
    <property type="evidence" value="ECO:0007669"/>
    <property type="project" value="TreeGrafter"/>
</dbReference>
<dbReference type="GO" id="GO:0005768">
    <property type="term" value="C:endosome"/>
    <property type="evidence" value="ECO:0007669"/>
    <property type="project" value="TreeGrafter"/>
</dbReference>
<dbReference type="PROSITE" id="PS50942">
    <property type="entry name" value="ENTH"/>
    <property type="match status" value="1"/>
</dbReference>
<feature type="compositionally biased region" description="Low complexity" evidence="1">
    <location>
        <begin position="362"/>
        <end position="379"/>
    </location>
</feature>